<dbReference type="AlphaFoldDB" id="A0A1Z5S404"/>
<protein>
    <submittedName>
        <fullName evidence="2">Uncharacterized protein</fullName>
    </submittedName>
</protein>
<feature type="compositionally biased region" description="Basic and acidic residues" evidence="1">
    <location>
        <begin position="159"/>
        <end position="172"/>
    </location>
</feature>
<proteinExistence type="predicted"/>
<reference evidence="3" key="2">
    <citation type="journal article" date="2018" name="Plant J.">
        <title>The Sorghum bicolor reference genome: improved assembly, gene annotations, a transcriptome atlas, and signatures of genome organization.</title>
        <authorList>
            <person name="McCormick R.F."/>
            <person name="Truong S.K."/>
            <person name="Sreedasyam A."/>
            <person name="Jenkins J."/>
            <person name="Shu S."/>
            <person name="Sims D."/>
            <person name="Kennedy M."/>
            <person name="Amirebrahimi M."/>
            <person name="Weers B.D."/>
            <person name="McKinley B."/>
            <person name="Mattison A."/>
            <person name="Morishige D.T."/>
            <person name="Grimwood J."/>
            <person name="Schmutz J."/>
            <person name="Mullet J.E."/>
        </authorList>
    </citation>
    <scope>NUCLEOTIDE SEQUENCE [LARGE SCALE GENOMIC DNA]</scope>
    <source>
        <strain evidence="3">cv. BTx623</strain>
    </source>
</reference>
<keyword evidence="3" id="KW-1185">Reference proteome</keyword>
<dbReference type="Gramene" id="OQU90667">
    <property type="protein sequence ID" value="OQU90667"/>
    <property type="gene ID" value="SORBI_3001G021601"/>
</dbReference>
<dbReference type="EMBL" id="CM000760">
    <property type="protein sequence ID" value="OQU90667.1"/>
    <property type="molecule type" value="Genomic_DNA"/>
</dbReference>
<sequence>MADSNAFTRPRLSLHPCDAISPALKAISDPRRHALHGAADTGARQGDVLMAIICSINELIGFLMVPPHSSEEVDDDEQVGWWPLASLSLSPCLRLDLRTGCCPTAVSMFCYTFVVAREPERGARGSNYDGGEVTTTSSAIAGFLFFLQSSPTRNAFPGLEERRDDPSHESTEWKQQATD</sequence>
<gene>
    <name evidence="2" type="ORF">SORBI_3001G021601</name>
</gene>
<reference evidence="2 3" key="1">
    <citation type="journal article" date="2009" name="Nature">
        <title>The Sorghum bicolor genome and the diversification of grasses.</title>
        <authorList>
            <person name="Paterson A.H."/>
            <person name="Bowers J.E."/>
            <person name="Bruggmann R."/>
            <person name="Dubchak I."/>
            <person name="Grimwood J."/>
            <person name="Gundlach H."/>
            <person name="Haberer G."/>
            <person name="Hellsten U."/>
            <person name="Mitros T."/>
            <person name="Poliakov A."/>
            <person name="Schmutz J."/>
            <person name="Spannagl M."/>
            <person name="Tang H."/>
            <person name="Wang X."/>
            <person name="Wicker T."/>
            <person name="Bharti A.K."/>
            <person name="Chapman J."/>
            <person name="Feltus F.A."/>
            <person name="Gowik U."/>
            <person name="Grigoriev I.V."/>
            <person name="Lyons E."/>
            <person name="Maher C.A."/>
            <person name="Martis M."/>
            <person name="Narechania A."/>
            <person name="Otillar R.P."/>
            <person name="Penning B.W."/>
            <person name="Salamov A.A."/>
            <person name="Wang Y."/>
            <person name="Zhang L."/>
            <person name="Carpita N.C."/>
            <person name="Freeling M."/>
            <person name="Gingle A.R."/>
            <person name="Hash C.T."/>
            <person name="Keller B."/>
            <person name="Klein P."/>
            <person name="Kresovich S."/>
            <person name="McCann M.C."/>
            <person name="Ming R."/>
            <person name="Peterson D.G."/>
            <person name="Mehboob-ur-Rahman"/>
            <person name="Ware D."/>
            <person name="Westhoff P."/>
            <person name="Mayer K.F."/>
            <person name="Messing J."/>
            <person name="Rokhsar D.S."/>
        </authorList>
    </citation>
    <scope>NUCLEOTIDE SEQUENCE [LARGE SCALE GENOMIC DNA]</scope>
    <source>
        <strain evidence="3">cv. BTx623</strain>
    </source>
</reference>
<name>A0A1Z5S404_SORBI</name>
<organism evidence="2 3">
    <name type="scientific">Sorghum bicolor</name>
    <name type="common">Sorghum</name>
    <name type="synonym">Sorghum vulgare</name>
    <dbReference type="NCBI Taxonomy" id="4558"/>
    <lineage>
        <taxon>Eukaryota</taxon>
        <taxon>Viridiplantae</taxon>
        <taxon>Streptophyta</taxon>
        <taxon>Embryophyta</taxon>
        <taxon>Tracheophyta</taxon>
        <taxon>Spermatophyta</taxon>
        <taxon>Magnoliopsida</taxon>
        <taxon>Liliopsida</taxon>
        <taxon>Poales</taxon>
        <taxon>Poaceae</taxon>
        <taxon>PACMAD clade</taxon>
        <taxon>Panicoideae</taxon>
        <taxon>Andropogonodae</taxon>
        <taxon>Andropogoneae</taxon>
        <taxon>Sorghinae</taxon>
        <taxon>Sorghum</taxon>
    </lineage>
</organism>
<dbReference type="InParanoid" id="A0A1Z5S404"/>
<evidence type="ECO:0000256" key="1">
    <source>
        <dbReference type="SAM" id="MobiDB-lite"/>
    </source>
</evidence>
<feature type="region of interest" description="Disordered" evidence="1">
    <location>
        <begin position="156"/>
        <end position="179"/>
    </location>
</feature>
<evidence type="ECO:0000313" key="2">
    <source>
        <dbReference type="EMBL" id="OQU90667.1"/>
    </source>
</evidence>
<accession>A0A1Z5S404</accession>
<dbReference type="Proteomes" id="UP000000768">
    <property type="component" value="Chromosome 1"/>
</dbReference>
<evidence type="ECO:0000313" key="3">
    <source>
        <dbReference type="Proteomes" id="UP000000768"/>
    </source>
</evidence>